<evidence type="ECO:0000313" key="8">
    <source>
        <dbReference type="Proteomes" id="UP000070444"/>
    </source>
</evidence>
<reference evidence="7 8" key="1">
    <citation type="journal article" date="2015" name="Genome Biol. Evol.">
        <title>Phylogenomic analyses indicate that early fungi evolved digesting cell walls of algal ancestors of land plants.</title>
        <authorList>
            <person name="Chang Y."/>
            <person name="Wang S."/>
            <person name="Sekimoto S."/>
            <person name="Aerts A.L."/>
            <person name="Choi C."/>
            <person name="Clum A."/>
            <person name="LaButti K.M."/>
            <person name="Lindquist E.A."/>
            <person name="Yee Ngan C."/>
            <person name="Ohm R.A."/>
            <person name="Salamov A.A."/>
            <person name="Grigoriev I.V."/>
            <person name="Spatafora J.W."/>
            <person name="Berbee M.L."/>
        </authorList>
    </citation>
    <scope>NUCLEOTIDE SEQUENCE [LARGE SCALE GENOMIC DNA]</scope>
    <source>
        <strain evidence="7 8">NRRL 28638</strain>
    </source>
</reference>
<keyword evidence="5" id="KW-0072">Autophagy</keyword>
<dbReference type="Proteomes" id="UP000070444">
    <property type="component" value="Unassembled WGS sequence"/>
</dbReference>
<keyword evidence="3" id="KW-0808">Transferase</keyword>
<dbReference type="OrthoDB" id="4089664at2759"/>
<evidence type="ECO:0000256" key="4">
    <source>
        <dbReference type="ARBA" id="ARBA00022786"/>
    </source>
</evidence>
<dbReference type="Pfam" id="PF03987">
    <property type="entry name" value="Autophagy_act_C"/>
    <property type="match status" value="1"/>
</dbReference>
<gene>
    <name evidence="7" type="ORF">CONCODRAFT_42416</name>
</gene>
<organism evidence="7 8">
    <name type="scientific">Conidiobolus coronatus (strain ATCC 28846 / CBS 209.66 / NRRL 28638)</name>
    <name type="common">Delacroixia coronata</name>
    <dbReference type="NCBI Taxonomy" id="796925"/>
    <lineage>
        <taxon>Eukaryota</taxon>
        <taxon>Fungi</taxon>
        <taxon>Fungi incertae sedis</taxon>
        <taxon>Zoopagomycota</taxon>
        <taxon>Entomophthoromycotina</taxon>
        <taxon>Entomophthoromycetes</taxon>
        <taxon>Entomophthorales</taxon>
        <taxon>Ancylistaceae</taxon>
        <taxon>Conidiobolus</taxon>
    </lineage>
</organism>
<dbReference type="GO" id="GO:0032446">
    <property type="term" value="P:protein modification by small protein conjugation"/>
    <property type="evidence" value="ECO:0007669"/>
    <property type="project" value="TreeGrafter"/>
</dbReference>
<dbReference type="InterPro" id="IPR007135">
    <property type="entry name" value="Atg3/Atg10"/>
</dbReference>
<evidence type="ECO:0000256" key="1">
    <source>
        <dbReference type="ARBA" id="ARBA00005696"/>
    </source>
</evidence>
<dbReference type="GO" id="GO:0000045">
    <property type="term" value="P:autophagosome assembly"/>
    <property type="evidence" value="ECO:0007669"/>
    <property type="project" value="TreeGrafter"/>
</dbReference>
<evidence type="ECO:0000256" key="6">
    <source>
        <dbReference type="ARBA" id="ARBA00029833"/>
    </source>
</evidence>
<dbReference type="EMBL" id="KQ964610">
    <property type="protein sequence ID" value="KXN67843.1"/>
    <property type="molecule type" value="Genomic_DNA"/>
</dbReference>
<dbReference type="GO" id="GO:0061651">
    <property type="term" value="F:Atg12 conjugating enzyme activity"/>
    <property type="evidence" value="ECO:0007669"/>
    <property type="project" value="TreeGrafter"/>
</dbReference>
<sequence length="170" mass="19548">MNLNDSWQLIQPSLPGNQLYLKKTNQFISYEIDSKVQYCRADFHVIFSPGYSAPCLYFLLFNLDGSTLNIDQTYKLIEWRTLQLGTMEGIEFGGAISQGDHPILNSPFFFIHPCRTIEVLETLFINNDTSTTTYQLNKDNYLKFWIGIIGNPVGLVLDSKYYMGNVFCEN</sequence>
<dbReference type="STRING" id="796925.A0A137NY96"/>
<proteinExistence type="inferred from homology"/>
<dbReference type="PANTHER" id="PTHR14957:SF1">
    <property type="entry name" value="UBIQUITIN-LIKE-CONJUGATING ENZYME ATG10"/>
    <property type="match status" value="1"/>
</dbReference>
<dbReference type="Gene3D" id="3.30.1460.50">
    <property type="match status" value="1"/>
</dbReference>
<protein>
    <recommendedName>
        <fullName evidence="2">Ubiquitin-like-conjugating enzyme ATG10</fullName>
    </recommendedName>
    <alternativeName>
        <fullName evidence="6">Autophagy-related protein 10</fullName>
    </alternativeName>
</protein>
<evidence type="ECO:0000313" key="7">
    <source>
        <dbReference type="EMBL" id="KXN67843.1"/>
    </source>
</evidence>
<dbReference type="PANTHER" id="PTHR14957">
    <property type="entry name" value="UBIQUITIN-LIKE-CONJUGATING ENZYME ATG10"/>
    <property type="match status" value="1"/>
</dbReference>
<dbReference type="GO" id="GO:0000422">
    <property type="term" value="P:autophagy of mitochondrion"/>
    <property type="evidence" value="ECO:0007669"/>
    <property type="project" value="TreeGrafter"/>
</dbReference>
<comment type="similarity">
    <text evidence="1">Belongs to the ATG10 family.</text>
</comment>
<accession>A0A137NY96</accession>
<evidence type="ECO:0000256" key="2">
    <source>
        <dbReference type="ARBA" id="ARBA00021099"/>
    </source>
</evidence>
<evidence type="ECO:0000256" key="5">
    <source>
        <dbReference type="ARBA" id="ARBA00023006"/>
    </source>
</evidence>
<keyword evidence="4" id="KW-0833">Ubl conjugation pathway</keyword>
<dbReference type="AlphaFoldDB" id="A0A137NY96"/>
<name>A0A137NY96_CONC2</name>
<dbReference type="GO" id="GO:0005829">
    <property type="term" value="C:cytosol"/>
    <property type="evidence" value="ECO:0007669"/>
    <property type="project" value="TreeGrafter"/>
</dbReference>
<evidence type="ECO:0000256" key="3">
    <source>
        <dbReference type="ARBA" id="ARBA00022679"/>
    </source>
</evidence>
<keyword evidence="8" id="KW-1185">Reference proteome</keyword>